<sequence>MNCPIYLDPIIFCKDCQFKRKDGCGFPDLRDRKQLEDFNSMKVIKVRRG</sequence>
<name>A0A0F9NT51_9ZZZZ</name>
<proteinExistence type="predicted"/>
<evidence type="ECO:0000313" key="1">
    <source>
        <dbReference type="EMBL" id="KKN15187.1"/>
    </source>
</evidence>
<protein>
    <submittedName>
        <fullName evidence="1">Uncharacterized protein</fullName>
    </submittedName>
</protein>
<dbReference type="EMBL" id="LAZR01003738">
    <property type="protein sequence ID" value="KKN15187.1"/>
    <property type="molecule type" value="Genomic_DNA"/>
</dbReference>
<dbReference type="AlphaFoldDB" id="A0A0F9NT51"/>
<comment type="caution">
    <text evidence="1">The sequence shown here is derived from an EMBL/GenBank/DDBJ whole genome shotgun (WGS) entry which is preliminary data.</text>
</comment>
<gene>
    <name evidence="1" type="ORF">LCGC14_0988760</name>
</gene>
<accession>A0A0F9NT51</accession>
<reference evidence="1" key="1">
    <citation type="journal article" date="2015" name="Nature">
        <title>Complex archaea that bridge the gap between prokaryotes and eukaryotes.</title>
        <authorList>
            <person name="Spang A."/>
            <person name="Saw J.H."/>
            <person name="Jorgensen S.L."/>
            <person name="Zaremba-Niedzwiedzka K."/>
            <person name="Martijn J."/>
            <person name="Lind A.E."/>
            <person name="van Eijk R."/>
            <person name="Schleper C."/>
            <person name="Guy L."/>
            <person name="Ettema T.J."/>
        </authorList>
    </citation>
    <scope>NUCLEOTIDE SEQUENCE</scope>
</reference>
<organism evidence="1">
    <name type="scientific">marine sediment metagenome</name>
    <dbReference type="NCBI Taxonomy" id="412755"/>
    <lineage>
        <taxon>unclassified sequences</taxon>
        <taxon>metagenomes</taxon>
        <taxon>ecological metagenomes</taxon>
    </lineage>
</organism>